<protein>
    <submittedName>
        <fullName evidence="1">HtdA</fullName>
    </submittedName>
</protein>
<dbReference type="Proteomes" id="UP001236270">
    <property type="component" value="Unassembled WGS sequence"/>
</dbReference>
<evidence type="ECO:0000313" key="3">
    <source>
        <dbReference type="EMBL" id="MDQ2310463.1"/>
    </source>
</evidence>
<dbReference type="PATRIC" id="fig|61647.13.peg.4084"/>
<evidence type="ECO:0000313" key="1">
    <source>
        <dbReference type="EMBL" id="AMR39513.1"/>
    </source>
</evidence>
<gene>
    <name evidence="1" type="ORF">LG71_27610</name>
    <name evidence="2" type="ORF">QEG54_005033</name>
    <name evidence="3" type="ORF">RBJ30_15345</name>
</gene>
<geneLocation type="plasmid" evidence="1">
    <name>pFB2.1</name>
</geneLocation>
<reference evidence="3" key="2">
    <citation type="submission" date="2023-08" db="EMBL/GenBank/DDBJ databases">
        <title>WGS of pathogenic bacterial species, Los Angeles County Public Health Laboratories.</title>
        <authorList>
            <person name="Garrigues J.M."/>
            <person name="Green N.M."/>
        </authorList>
    </citation>
    <scope>NUCLEOTIDE SEQUENCE</scope>
    <source>
        <strain evidence="3">LACPHL-BACT-2023-00068</strain>
    </source>
</reference>
<keyword evidence="1" id="KW-0614">Plasmid</keyword>
<proteinExistence type="predicted"/>
<dbReference type="RefSeq" id="WP_004196672.1">
    <property type="nucleotide sequence ID" value="NZ_CACVCI010000004.1"/>
</dbReference>
<evidence type="ECO:0000313" key="2">
    <source>
        <dbReference type="EMBL" id="EML1474203.1"/>
    </source>
</evidence>
<sequence length="152" mass="17150">MTDGMIYHGVRKQELLKIIERSGLNFEEATSNFGFADNTRNPLSLILDGYFIQIIPMAREEHNWEIAPVDTVILSIIIPPSLDEDPDENTMTIMSDCGIAEFELEDAGIRINRMITFVGGATAENFLHQLRILYITACQTQGGFDDDEDSEY</sequence>
<accession>A0A142I4E8</accession>
<dbReference type="AlphaFoldDB" id="A0A142I4E8"/>
<reference evidence="1" key="1">
    <citation type="submission" date="2016-03" db="EMBL/GenBank/DDBJ databases">
        <authorList>
            <person name="Ploux O."/>
        </authorList>
    </citation>
    <scope>NUCLEOTIDE SEQUENCE</scope>
    <source>
        <strain evidence="1">FB2</strain>
        <plasmid evidence="1">pFB2.1</plasmid>
    </source>
</reference>
<dbReference type="EMBL" id="CP014776">
    <property type="protein sequence ID" value="AMR39513.1"/>
    <property type="molecule type" value="Genomic_DNA"/>
</dbReference>
<name>A0A142I4E8_PLUGE</name>
<dbReference type="EMBL" id="ABLOKC030000044">
    <property type="protein sequence ID" value="EML1474203.1"/>
    <property type="molecule type" value="Genomic_DNA"/>
</dbReference>
<organism evidence="1">
    <name type="scientific">Pluralibacter gergoviae</name>
    <name type="common">Enterobacter gergoviae</name>
    <dbReference type="NCBI Taxonomy" id="61647"/>
    <lineage>
        <taxon>Bacteria</taxon>
        <taxon>Pseudomonadati</taxon>
        <taxon>Pseudomonadota</taxon>
        <taxon>Gammaproteobacteria</taxon>
        <taxon>Enterobacterales</taxon>
        <taxon>Enterobacteriaceae</taxon>
        <taxon>Pluralibacter</taxon>
    </lineage>
</organism>
<dbReference type="EMBL" id="JAVDNV010000010">
    <property type="protein sequence ID" value="MDQ2310463.1"/>
    <property type="molecule type" value="Genomic_DNA"/>
</dbReference>
<reference evidence="2" key="3">
    <citation type="submission" date="2024-02" db="EMBL/GenBank/DDBJ databases">
        <authorList>
            <consortium name="Clinical and Environmental Microbiology Branch: Whole genome sequencing antimicrobial resistance pathogens in the healthcare setting"/>
        </authorList>
    </citation>
    <scope>NUCLEOTIDE SEQUENCE</scope>
    <source>
        <strain evidence="2">2021DK-00143</strain>
    </source>
</reference>